<feature type="transmembrane region" description="Helical" evidence="1">
    <location>
        <begin position="26"/>
        <end position="45"/>
    </location>
</feature>
<comment type="caution">
    <text evidence="2">The sequence shown here is derived from an EMBL/GenBank/DDBJ whole genome shotgun (WGS) entry which is preliminary data.</text>
</comment>
<sequence length="146" mass="17233">MSLLQYLKRTLSNRLSEQAKKRIRKYITVFIASYMILLLLSYILLEHEESVCEYAVVNSNSTASVVVDMEESKSLQKYVKLVGKRKTPKFDEKNTCTRSIFIWDVIGRWLYLRRYTNELQISTMDDLDWISSVLEKESQANENKVY</sequence>
<organism evidence="2 3">
    <name type="scientific">Gardnerella greenwoodii</name>
    <dbReference type="NCBI Taxonomy" id="2914925"/>
    <lineage>
        <taxon>Bacteria</taxon>
        <taxon>Bacillati</taxon>
        <taxon>Actinomycetota</taxon>
        <taxon>Actinomycetes</taxon>
        <taxon>Bifidobacteriales</taxon>
        <taxon>Bifidobacteriaceae</taxon>
        <taxon>Gardnerella</taxon>
    </lineage>
</organism>
<keyword evidence="3" id="KW-1185">Reference proteome</keyword>
<proteinExistence type="predicted"/>
<name>A0A2N6RYR5_9BIFI</name>
<protein>
    <submittedName>
        <fullName evidence="2">Uncharacterized protein</fullName>
    </submittedName>
</protein>
<dbReference type="RefSeq" id="WP_102694972.1">
    <property type="nucleotide sequence ID" value="NZ_JAKNCL010000001.1"/>
</dbReference>
<keyword evidence="1" id="KW-1133">Transmembrane helix</keyword>
<keyword evidence="1" id="KW-0812">Transmembrane</keyword>
<dbReference type="AlphaFoldDB" id="A0A2N6RYR5"/>
<evidence type="ECO:0000256" key="1">
    <source>
        <dbReference type="SAM" id="Phobius"/>
    </source>
</evidence>
<reference evidence="2 3" key="1">
    <citation type="submission" date="2017-09" db="EMBL/GenBank/DDBJ databases">
        <title>Bacterial strain isolated from the female urinary microbiota.</title>
        <authorList>
            <person name="Thomas-White K."/>
            <person name="Kumar N."/>
            <person name="Forster S."/>
            <person name="Putonti C."/>
            <person name="Lawley T."/>
            <person name="Wolfe A.J."/>
        </authorList>
    </citation>
    <scope>NUCLEOTIDE SEQUENCE [LARGE SCALE GENOMIC DNA]</scope>
    <source>
        <strain evidence="2 3">UMB1686</strain>
    </source>
</reference>
<gene>
    <name evidence="2" type="ORF">CJ216_04045</name>
</gene>
<keyword evidence="1" id="KW-0472">Membrane</keyword>
<dbReference type="Proteomes" id="UP000235771">
    <property type="component" value="Unassembled WGS sequence"/>
</dbReference>
<dbReference type="GeneID" id="98326252"/>
<evidence type="ECO:0000313" key="3">
    <source>
        <dbReference type="Proteomes" id="UP000235771"/>
    </source>
</evidence>
<dbReference type="EMBL" id="PNGV01000001">
    <property type="protein sequence ID" value="PMC43249.1"/>
    <property type="molecule type" value="Genomic_DNA"/>
</dbReference>
<evidence type="ECO:0000313" key="2">
    <source>
        <dbReference type="EMBL" id="PMC43249.1"/>
    </source>
</evidence>
<accession>A0A2N6RYR5</accession>